<organism evidence="2 3">
    <name type="scientific">Azospirillum brasilense</name>
    <dbReference type="NCBI Taxonomy" id="192"/>
    <lineage>
        <taxon>Bacteria</taxon>
        <taxon>Pseudomonadati</taxon>
        <taxon>Pseudomonadota</taxon>
        <taxon>Alphaproteobacteria</taxon>
        <taxon>Rhodospirillales</taxon>
        <taxon>Azospirillaceae</taxon>
        <taxon>Azospirillum</taxon>
    </lineage>
</organism>
<feature type="signal peptide" evidence="1">
    <location>
        <begin position="1"/>
        <end position="39"/>
    </location>
</feature>
<evidence type="ECO:0000313" key="2">
    <source>
        <dbReference type="EMBL" id="TWA71361.1"/>
    </source>
</evidence>
<dbReference type="EMBL" id="VITF01000003">
    <property type="protein sequence ID" value="TWA71361.1"/>
    <property type="molecule type" value="Genomic_DNA"/>
</dbReference>
<dbReference type="Proteomes" id="UP000316083">
    <property type="component" value="Unassembled WGS sequence"/>
</dbReference>
<proteinExistence type="predicted"/>
<evidence type="ECO:0008006" key="4">
    <source>
        <dbReference type="Google" id="ProtNLM"/>
    </source>
</evidence>
<name>A0A560BFE9_AZOBR</name>
<protein>
    <recommendedName>
        <fullName evidence="4">Lipoprotein</fullName>
    </recommendedName>
</protein>
<reference evidence="2 3" key="1">
    <citation type="submission" date="2019-06" db="EMBL/GenBank/DDBJ databases">
        <title>Genomic Encyclopedia of Type Strains, Phase IV (KMG-V): Genome sequencing to study the core and pangenomes of soil and plant-associated prokaryotes.</title>
        <authorList>
            <person name="Whitman W."/>
        </authorList>
    </citation>
    <scope>NUCLEOTIDE SEQUENCE [LARGE SCALE GENOMIC DNA]</scope>
    <source>
        <strain evidence="2 3">BR 11796</strain>
    </source>
</reference>
<feature type="chain" id="PRO_5022206993" description="Lipoprotein" evidence="1">
    <location>
        <begin position="40"/>
        <end position="131"/>
    </location>
</feature>
<gene>
    <name evidence="2" type="ORF">FBZ82_103336</name>
</gene>
<keyword evidence="1" id="KW-0732">Signal</keyword>
<dbReference type="PROSITE" id="PS51257">
    <property type="entry name" value="PROKAR_LIPOPROTEIN"/>
    <property type="match status" value="1"/>
</dbReference>
<sequence>MPGGTVKKTACLRTVLRGVALASVVLMAACAGLSPPPQAAPEPGAVSALDRLSPSRCNEAVASSLAGVRIPVSDVRYLAYGLYRNIPGDIVGYDAWVGLNSQPGAVVVQLDEVCTPRQIYAREGARLPTAR</sequence>
<evidence type="ECO:0000256" key="1">
    <source>
        <dbReference type="SAM" id="SignalP"/>
    </source>
</evidence>
<dbReference type="AlphaFoldDB" id="A0A560BFE9"/>
<comment type="caution">
    <text evidence="2">The sequence shown here is derived from an EMBL/GenBank/DDBJ whole genome shotgun (WGS) entry which is preliminary data.</text>
</comment>
<evidence type="ECO:0000313" key="3">
    <source>
        <dbReference type="Proteomes" id="UP000316083"/>
    </source>
</evidence>
<accession>A0A560BFE9</accession>